<keyword evidence="2" id="KW-0863">Zinc-finger</keyword>
<keyword evidence="5" id="KW-0238">DNA-binding</keyword>
<evidence type="ECO:0000259" key="11">
    <source>
        <dbReference type="PROSITE" id="PS51843"/>
    </source>
</evidence>
<dbReference type="GO" id="GO:0000978">
    <property type="term" value="F:RNA polymerase II cis-regulatory region sequence-specific DNA binding"/>
    <property type="evidence" value="ECO:0007669"/>
    <property type="project" value="TreeGrafter"/>
</dbReference>
<keyword evidence="6" id="KW-0804">Transcription</keyword>
<dbReference type="GO" id="GO:0004879">
    <property type="term" value="F:nuclear receptor activity"/>
    <property type="evidence" value="ECO:0007669"/>
    <property type="project" value="TreeGrafter"/>
</dbReference>
<evidence type="ECO:0000256" key="6">
    <source>
        <dbReference type="ARBA" id="ARBA00023163"/>
    </source>
</evidence>
<accession>A0A267G855</accession>
<dbReference type="GO" id="GO:0045944">
    <property type="term" value="P:positive regulation of transcription by RNA polymerase II"/>
    <property type="evidence" value="ECO:0007669"/>
    <property type="project" value="TreeGrafter"/>
</dbReference>
<dbReference type="PANTHER" id="PTHR24082:SF283">
    <property type="entry name" value="NUCLEAR HORMONE RECEPTOR HR96"/>
    <property type="match status" value="1"/>
</dbReference>
<evidence type="ECO:0000259" key="10">
    <source>
        <dbReference type="PROSITE" id="PS51030"/>
    </source>
</evidence>
<organism evidence="13 14">
    <name type="scientific">Macrostomum lignano</name>
    <dbReference type="NCBI Taxonomy" id="282301"/>
    <lineage>
        <taxon>Eukaryota</taxon>
        <taxon>Metazoa</taxon>
        <taxon>Spiralia</taxon>
        <taxon>Lophotrochozoa</taxon>
        <taxon>Platyhelminthes</taxon>
        <taxon>Rhabditophora</taxon>
        <taxon>Macrostomorpha</taxon>
        <taxon>Macrostomida</taxon>
        <taxon>Macrostomidae</taxon>
        <taxon>Macrostomum</taxon>
    </lineage>
</organism>
<dbReference type="GO" id="GO:0000122">
    <property type="term" value="P:negative regulation of transcription by RNA polymerase II"/>
    <property type="evidence" value="ECO:0007669"/>
    <property type="project" value="TreeGrafter"/>
</dbReference>
<evidence type="ECO:0000256" key="3">
    <source>
        <dbReference type="ARBA" id="ARBA00022833"/>
    </source>
</evidence>
<dbReference type="SUPFAM" id="SSF48508">
    <property type="entry name" value="Nuclear receptor ligand-binding domain"/>
    <property type="match status" value="1"/>
</dbReference>
<dbReference type="InterPro" id="IPR001628">
    <property type="entry name" value="Znf_hrmn_rcpt"/>
</dbReference>
<dbReference type="Gene3D" id="3.30.50.10">
    <property type="entry name" value="Erythroid Transcription Factor GATA-1, subunit A"/>
    <property type="match status" value="1"/>
</dbReference>
<dbReference type="InterPro" id="IPR035500">
    <property type="entry name" value="NHR-like_dom_sf"/>
</dbReference>
<dbReference type="AlphaFoldDB" id="A0A267G855"/>
<dbReference type="PANTHER" id="PTHR24082">
    <property type="entry name" value="NUCLEAR HORMONE RECEPTOR"/>
    <property type="match status" value="1"/>
</dbReference>
<evidence type="ECO:0000256" key="8">
    <source>
        <dbReference type="ARBA" id="ARBA00023242"/>
    </source>
</evidence>
<dbReference type="PROSITE" id="PS51030">
    <property type="entry name" value="NUCLEAR_REC_DBD_2"/>
    <property type="match status" value="1"/>
</dbReference>
<dbReference type="InterPro" id="IPR050234">
    <property type="entry name" value="Nuclear_hormone_rcpt_NR1"/>
</dbReference>
<evidence type="ECO:0000256" key="7">
    <source>
        <dbReference type="ARBA" id="ARBA00023170"/>
    </source>
</evidence>
<keyword evidence="8" id="KW-0539">Nucleus</keyword>
<dbReference type="EMBL" id="NIVC01004079">
    <property type="protein sequence ID" value="PAA48696.1"/>
    <property type="molecule type" value="Genomic_DNA"/>
</dbReference>
<evidence type="ECO:0000256" key="1">
    <source>
        <dbReference type="ARBA" id="ARBA00022723"/>
    </source>
</evidence>
<dbReference type="Pfam" id="PF00105">
    <property type="entry name" value="zf-C4"/>
    <property type="match status" value="1"/>
</dbReference>
<evidence type="ECO:0000313" key="12">
    <source>
        <dbReference type="EMBL" id="PAA48696.1"/>
    </source>
</evidence>
<evidence type="ECO:0008006" key="15">
    <source>
        <dbReference type="Google" id="ProtNLM"/>
    </source>
</evidence>
<dbReference type="GO" id="GO:0030154">
    <property type="term" value="P:cell differentiation"/>
    <property type="evidence" value="ECO:0007669"/>
    <property type="project" value="TreeGrafter"/>
</dbReference>
<keyword evidence="14" id="KW-1185">Reference proteome</keyword>
<keyword evidence="4" id="KW-0805">Transcription regulation</keyword>
<dbReference type="EMBL" id="NIVC01000527">
    <property type="protein sequence ID" value="PAA81499.1"/>
    <property type="molecule type" value="Genomic_DNA"/>
</dbReference>
<keyword evidence="1" id="KW-0479">Metal-binding</keyword>
<feature type="compositionally biased region" description="Low complexity" evidence="9">
    <location>
        <begin position="40"/>
        <end position="54"/>
    </location>
</feature>
<evidence type="ECO:0000313" key="14">
    <source>
        <dbReference type="Proteomes" id="UP000215902"/>
    </source>
</evidence>
<dbReference type="InterPro" id="IPR013088">
    <property type="entry name" value="Znf_NHR/GATA"/>
</dbReference>
<dbReference type="STRING" id="282301.A0A267G855"/>
<evidence type="ECO:0000256" key="4">
    <source>
        <dbReference type="ARBA" id="ARBA00023015"/>
    </source>
</evidence>
<evidence type="ECO:0000256" key="9">
    <source>
        <dbReference type="SAM" id="MobiDB-lite"/>
    </source>
</evidence>
<sequence length="474" mass="53390">MYPSSHSVLDYYLTSDSAQLSAAAAPVKQESNPGPGMCQSPPSDSSATTLLSSAETATWESQAQMMPQRRKRRSKILLTANPTVEQAQLSQHLQKQQLQQQQQSQQQCSVCGDKALGFNFDAVTCESCKAFFRRNAVKERPHQCNFDNNCEVTVATRKFCPACRLSKCFRVGMKKEWILGAEQLQKRRERAHRSPCSTSLQQSTVLQLLAPEEDESETLAWSDRRPLSQSCRWLLDAVRSAINDVMDNVGSDDSEKIRSSNSSALETPFAITLSFVTRFVKFVKLLPEHSMIDQADMIELIKGGVFHFTLMRGACTYSSEEDSFQFESNQLGGLHRMPLDSLSMSLSSWPAGTQLLSRYRQFLRSSSAASEGDRLALTLLQLVDFYNPSRPLLRNMRLIDRLQKGYIQLLWRHVEHTWPMARSRAVFFDLLNRLSDLDRLATDFSNLCHSVGSLGDHLDPLLVEVFNLRGSAAV</sequence>
<dbReference type="SMART" id="SM00399">
    <property type="entry name" value="ZnF_C4"/>
    <property type="match status" value="1"/>
</dbReference>
<keyword evidence="3" id="KW-0862">Zinc</keyword>
<dbReference type="Proteomes" id="UP000215902">
    <property type="component" value="Unassembled WGS sequence"/>
</dbReference>
<dbReference type="InterPro" id="IPR000536">
    <property type="entry name" value="Nucl_hrmn_rcpt_lig-bd"/>
</dbReference>
<dbReference type="GO" id="GO:0008270">
    <property type="term" value="F:zinc ion binding"/>
    <property type="evidence" value="ECO:0007669"/>
    <property type="project" value="UniProtKB-KW"/>
</dbReference>
<keyword evidence="7" id="KW-0675">Receptor</keyword>
<evidence type="ECO:0000256" key="5">
    <source>
        <dbReference type="ARBA" id="ARBA00023125"/>
    </source>
</evidence>
<feature type="domain" description="Nuclear receptor" evidence="10">
    <location>
        <begin position="105"/>
        <end position="180"/>
    </location>
</feature>
<dbReference type="PROSITE" id="PS00031">
    <property type="entry name" value="NUCLEAR_REC_DBD_1"/>
    <property type="match status" value="1"/>
</dbReference>
<evidence type="ECO:0000256" key="2">
    <source>
        <dbReference type="ARBA" id="ARBA00022771"/>
    </source>
</evidence>
<feature type="region of interest" description="Disordered" evidence="9">
    <location>
        <begin position="23"/>
        <end position="54"/>
    </location>
</feature>
<dbReference type="OrthoDB" id="6352325at2759"/>
<dbReference type="SUPFAM" id="SSF57716">
    <property type="entry name" value="Glucocorticoid receptor-like (DNA-binding domain)"/>
    <property type="match status" value="1"/>
</dbReference>
<feature type="domain" description="NR LBD" evidence="11">
    <location>
        <begin position="230"/>
        <end position="470"/>
    </location>
</feature>
<dbReference type="PROSITE" id="PS51843">
    <property type="entry name" value="NR_LBD"/>
    <property type="match status" value="1"/>
</dbReference>
<name>A0A267G855_9PLAT</name>
<reference evidence="13 14" key="1">
    <citation type="submission" date="2017-06" db="EMBL/GenBank/DDBJ databases">
        <title>A platform for efficient transgenesis in Macrostomum lignano, a flatworm model organism for stem cell research.</title>
        <authorList>
            <person name="Berezikov E."/>
        </authorList>
    </citation>
    <scope>NUCLEOTIDE SEQUENCE [LARGE SCALE GENOMIC DNA]</scope>
    <source>
        <strain evidence="13">DV1</strain>
        <tissue evidence="13">Whole organism</tissue>
    </source>
</reference>
<protein>
    <recommendedName>
        <fullName evidence="15">Nuclear receptor domain-containing protein</fullName>
    </recommendedName>
</protein>
<dbReference type="PRINTS" id="PR00047">
    <property type="entry name" value="STROIDFINGER"/>
</dbReference>
<proteinExistence type="predicted"/>
<gene>
    <name evidence="12" type="ORF">BOX15_Mlig009020g1</name>
    <name evidence="13" type="ORF">BOX15_Mlig009020g2</name>
</gene>
<evidence type="ECO:0000313" key="13">
    <source>
        <dbReference type="EMBL" id="PAA81499.1"/>
    </source>
</evidence>
<dbReference type="Gene3D" id="1.10.565.10">
    <property type="entry name" value="Retinoid X Receptor"/>
    <property type="match status" value="1"/>
</dbReference>
<comment type="caution">
    <text evidence="13">The sequence shown here is derived from an EMBL/GenBank/DDBJ whole genome shotgun (WGS) entry which is preliminary data.</text>
</comment>